<dbReference type="Proteomes" id="UP000001564">
    <property type="component" value="Plasmid pCM2"/>
</dbReference>
<organism evidence="3 4">
    <name type="scientific">Clavibacter michiganensis subsp. michiganensis (strain NCPPB 382)</name>
    <dbReference type="NCBI Taxonomy" id="443906"/>
    <lineage>
        <taxon>Bacteria</taxon>
        <taxon>Bacillati</taxon>
        <taxon>Actinomycetota</taxon>
        <taxon>Actinomycetes</taxon>
        <taxon>Micrococcales</taxon>
        <taxon>Microbacteriaceae</taxon>
        <taxon>Clavibacter</taxon>
    </lineage>
</organism>
<evidence type="ECO:0000256" key="1">
    <source>
        <dbReference type="SAM" id="MobiDB-lite"/>
    </source>
</evidence>
<feature type="domain" description="DUF1508" evidence="2">
    <location>
        <begin position="16"/>
        <end position="59"/>
    </location>
</feature>
<feature type="compositionally biased region" description="Basic and acidic residues" evidence="1">
    <location>
        <begin position="66"/>
        <end position="84"/>
    </location>
</feature>
<geneLocation type="plasmid" evidence="3 4">
    <name>pCM2</name>
</geneLocation>
<dbReference type="OrthoDB" id="5125412at2"/>
<dbReference type="SUPFAM" id="SSF160113">
    <property type="entry name" value="YegP-like"/>
    <property type="match status" value="1"/>
</dbReference>
<evidence type="ECO:0000259" key="2">
    <source>
        <dbReference type="Pfam" id="PF07411"/>
    </source>
</evidence>
<dbReference type="Gene3D" id="3.30.160.160">
    <property type="entry name" value="YegP-like"/>
    <property type="match status" value="1"/>
</dbReference>
<dbReference type="Pfam" id="PF07411">
    <property type="entry name" value="DUF1508"/>
    <property type="match status" value="1"/>
</dbReference>
<keyword evidence="4" id="KW-1185">Reference proteome</keyword>
<dbReference type="KEGG" id="cmi:pCM2_0043"/>
<proteinExistence type="predicted"/>
<dbReference type="InterPro" id="IPR036913">
    <property type="entry name" value="YegP-like_sf"/>
</dbReference>
<dbReference type="RefSeq" id="WP_011931193.1">
    <property type="nucleotide sequence ID" value="NC_009479.1"/>
</dbReference>
<dbReference type="InterPro" id="IPR010879">
    <property type="entry name" value="DUF1508"/>
</dbReference>
<evidence type="ECO:0000313" key="4">
    <source>
        <dbReference type="Proteomes" id="UP000001564"/>
    </source>
</evidence>
<name>A5CLQ6_CLAM3</name>
<sequence length="168" mass="18875">MAEILRFHPWKTYTSQSYHWTLNVSQNGQVICTSENYLRKAEAKHSMDLVHAHGSDAKVRRPHRRSLTESLRRPREDGSGAVRSEDTRAIISCRPGTHVGSGMLAEAGTLRVQRPCWQSTSGLGAGLYRFRNSMSSSRSSRLPPATMRPMRTSRSPLPPLVTFLLLVM</sequence>
<keyword evidence="3" id="KW-0614">Plasmid</keyword>
<reference evidence="3 4" key="1">
    <citation type="journal article" date="2008" name="J. Bacteriol.">
        <title>The genome sequence of the tomato-pathogenic actinomycete Clavibacter michiganensis subsp. michiganensis NCPPB382 reveals a large island involved in pathogenicity.</title>
        <authorList>
            <person name="Gartemann K.H."/>
            <person name="Abt B."/>
            <person name="Bekel T."/>
            <person name="Burger A."/>
            <person name="Engemann J."/>
            <person name="Flugel M."/>
            <person name="Gaigalat L."/>
            <person name="Goesmann A."/>
            <person name="Grafen I."/>
            <person name="Kalinowski J."/>
            <person name="Kaup O."/>
            <person name="Kirchner O."/>
            <person name="Krause L."/>
            <person name="Linke B."/>
            <person name="McHardy A."/>
            <person name="Meyer F."/>
            <person name="Pohle S."/>
            <person name="Ruckert C."/>
            <person name="Schneiker S."/>
            <person name="Zellermann E.M."/>
            <person name="Puhler A."/>
            <person name="Eichenlaub R."/>
            <person name="Kaiser O."/>
            <person name="Bartels D."/>
        </authorList>
    </citation>
    <scope>NUCLEOTIDE SEQUENCE [LARGE SCALE GENOMIC DNA]</scope>
    <source>
        <strain evidence="3 4">NCPPB 382</strain>
        <plasmid evidence="3">pCM2</plasmid>
    </source>
</reference>
<accession>A5CLQ6</accession>
<dbReference type="HOGENOM" id="CLU_1583612_0_0_11"/>
<protein>
    <recommendedName>
        <fullName evidence="2">DUF1508 domain-containing protein</fullName>
    </recommendedName>
</protein>
<gene>
    <name evidence="3" type="ordered locus">pCM2_0043</name>
</gene>
<dbReference type="EMBL" id="AM711866">
    <property type="protein sequence ID" value="CAM98527.1"/>
    <property type="molecule type" value="Genomic_DNA"/>
</dbReference>
<evidence type="ECO:0000313" key="3">
    <source>
        <dbReference type="EMBL" id="CAM98527.1"/>
    </source>
</evidence>
<dbReference type="AlphaFoldDB" id="A5CLQ6"/>
<feature type="region of interest" description="Disordered" evidence="1">
    <location>
        <begin position="53"/>
        <end position="84"/>
    </location>
</feature>